<evidence type="ECO:0000256" key="3">
    <source>
        <dbReference type="ARBA" id="ARBA00022553"/>
    </source>
</evidence>
<dbReference type="GO" id="GO:0005524">
    <property type="term" value="F:ATP binding"/>
    <property type="evidence" value="ECO:0007669"/>
    <property type="project" value="UniProtKB-KW"/>
</dbReference>
<evidence type="ECO:0000256" key="2">
    <source>
        <dbReference type="ARBA" id="ARBA00012438"/>
    </source>
</evidence>
<dbReference type="InterPro" id="IPR036890">
    <property type="entry name" value="HATPase_C_sf"/>
</dbReference>
<dbReference type="PANTHER" id="PTHR41523:SF7">
    <property type="entry name" value="HISTIDINE KINASE"/>
    <property type="match status" value="1"/>
</dbReference>
<dbReference type="Pfam" id="PF07536">
    <property type="entry name" value="HWE_HK"/>
    <property type="match status" value="1"/>
</dbReference>
<sequence length="230" mass="25690">MPIDATPARIAELEADNRRLRRLLDQRDAPGELRHRMRSTMAILRTIIRKSAGTQRDLDAYVGHLEDRLDALMRAQAVADELGAIDLHKLLSDELLHYQARDGEHTTIEGPVLQLQPRAGQVLALALHELAVNAVEHGALGNGGTIGVRWRVDGDDAAPTLTLVWKETDTTPLSEPSHRGFGTEVLTRTLEYELRARTDLLFETDGLRCTIRIPLSERIDREFGARSDVK</sequence>
<dbReference type="EMBL" id="QKQS01000008">
    <property type="protein sequence ID" value="PZA13018.1"/>
    <property type="molecule type" value="Genomic_DNA"/>
</dbReference>
<keyword evidence="4" id="KW-0808">Transferase</keyword>
<evidence type="ECO:0000256" key="6">
    <source>
        <dbReference type="ARBA" id="ARBA00022777"/>
    </source>
</evidence>
<gene>
    <name evidence="9" type="ORF">DNX69_06000</name>
</gene>
<dbReference type="InterPro" id="IPR011102">
    <property type="entry name" value="Sig_transdc_His_kinase_HWE"/>
</dbReference>
<keyword evidence="5" id="KW-0547">Nucleotide-binding</keyword>
<dbReference type="Proteomes" id="UP000248134">
    <property type="component" value="Unassembled WGS sequence"/>
</dbReference>
<keyword evidence="3" id="KW-0597">Phosphoprotein</keyword>
<dbReference type="Gene3D" id="3.30.565.10">
    <property type="entry name" value="Histidine kinase-like ATPase, C-terminal domain"/>
    <property type="match status" value="1"/>
</dbReference>
<dbReference type="OrthoDB" id="9816309at2"/>
<evidence type="ECO:0000313" key="9">
    <source>
        <dbReference type="EMBL" id="PZA13018.1"/>
    </source>
</evidence>
<reference evidence="9 10" key="1">
    <citation type="submission" date="2018-06" db="EMBL/GenBank/DDBJ databases">
        <title>Draft Whole-Genome Sequence of the purple photosynthetic bacterium Rhodospeudomonas palustris XCP.</title>
        <authorList>
            <person name="Rayyan A."/>
            <person name="Meyer T.E."/>
            <person name="Kyndt J.A."/>
        </authorList>
    </citation>
    <scope>NUCLEOTIDE SEQUENCE [LARGE SCALE GENOMIC DNA]</scope>
    <source>
        <strain evidence="9 10">XCP</strain>
    </source>
</reference>
<name>A0A323UYU0_RHOPL</name>
<evidence type="ECO:0000256" key="4">
    <source>
        <dbReference type="ARBA" id="ARBA00022679"/>
    </source>
</evidence>
<keyword evidence="6 9" id="KW-0418">Kinase</keyword>
<dbReference type="GO" id="GO:0004673">
    <property type="term" value="F:protein histidine kinase activity"/>
    <property type="evidence" value="ECO:0007669"/>
    <property type="project" value="UniProtKB-EC"/>
</dbReference>
<dbReference type="EC" id="2.7.13.3" evidence="2"/>
<evidence type="ECO:0000256" key="7">
    <source>
        <dbReference type="ARBA" id="ARBA00022840"/>
    </source>
</evidence>
<evidence type="ECO:0000259" key="8">
    <source>
        <dbReference type="SMART" id="SM00911"/>
    </source>
</evidence>
<comment type="caution">
    <text evidence="9">The sequence shown here is derived from an EMBL/GenBank/DDBJ whole genome shotgun (WGS) entry which is preliminary data.</text>
</comment>
<evidence type="ECO:0000256" key="1">
    <source>
        <dbReference type="ARBA" id="ARBA00000085"/>
    </source>
</evidence>
<dbReference type="AlphaFoldDB" id="A0A323UYU0"/>
<dbReference type="RefSeq" id="WP_110785099.1">
    <property type="nucleotide sequence ID" value="NZ_QKQS01000008.1"/>
</dbReference>
<evidence type="ECO:0000313" key="10">
    <source>
        <dbReference type="Proteomes" id="UP000248134"/>
    </source>
</evidence>
<dbReference type="PANTHER" id="PTHR41523">
    <property type="entry name" value="TWO-COMPONENT SYSTEM SENSOR PROTEIN"/>
    <property type="match status" value="1"/>
</dbReference>
<proteinExistence type="predicted"/>
<keyword evidence="7" id="KW-0067">ATP-binding</keyword>
<comment type="catalytic activity">
    <reaction evidence="1">
        <text>ATP + protein L-histidine = ADP + protein N-phospho-L-histidine.</text>
        <dbReference type="EC" id="2.7.13.3"/>
    </reaction>
</comment>
<feature type="domain" description="Signal transduction histidine kinase HWE region" evidence="8">
    <location>
        <begin position="32"/>
        <end position="112"/>
    </location>
</feature>
<dbReference type="SMART" id="SM00911">
    <property type="entry name" value="HWE_HK"/>
    <property type="match status" value="1"/>
</dbReference>
<accession>A0A323UYU0</accession>
<protein>
    <recommendedName>
        <fullName evidence="2">histidine kinase</fullName>
        <ecNumber evidence="2">2.7.13.3</ecNumber>
    </recommendedName>
</protein>
<evidence type="ECO:0000256" key="5">
    <source>
        <dbReference type="ARBA" id="ARBA00022741"/>
    </source>
</evidence>
<organism evidence="9 10">
    <name type="scientific">Rhodopseudomonas palustris</name>
    <dbReference type="NCBI Taxonomy" id="1076"/>
    <lineage>
        <taxon>Bacteria</taxon>
        <taxon>Pseudomonadati</taxon>
        <taxon>Pseudomonadota</taxon>
        <taxon>Alphaproteobacteria</taxon>
        <taxon>Hyphomicrobiales</taxon>
        <taxon>Nitrobacteraceae</taxon>
        <taxon>Rhodopseudomonas</taxon>
    </lineage>
</organism>